<protein>
    <recommendedName>
        <fullName evidence="3">Ribosome-binding factor A</fullName>
    </recommendedName>
</protein>
<dbReference type="GO" id="GO:0005829">
    <property type="term" value="C:cytosol"/>
    <property type="evidence" value="ECO:0007669"/>
    <property type="project" value="TreeGrafter"/>
</dbReference>
<dbReference type="Pfam" id="PF02033">
    <property type="entry name" value="RBFA"/>
    <property type="match status" value="1"/>
</dbReference>
<dbReference type="NCBIfam" id="TIGR00082">
    <property type="entry name" value="rbfA"/>
    <property type="match status" value="1"/>
</dbReference>
<dbReference type="Gene3D" id="3.30.300.20">
    <property type="match status" value="1"/>
</dbReference>
<evidence type="ECO:0000313" key="2">
    <source>
        <dbReference type="EMBL" id="SUZ48675.1"/>
    </source>
</evidence>
<dbReference type="AlphaFoldDB" id="A0A381N2D9"/>
<dbReference type="SUPFAM" id="SSF89919">
    <property type="entry name" value="Ribosome-binding factor A, RbfA"/>
    <property type="match status" value="1"/>
</dbReference>
<name>A0A381N2D9_9ZZZZ</name>
<gene>
    <name evidence="2" type="ORF">METZ01_LOCUS1529</name>
</gene>
<dbReference type="InterPro" id="IPR023799">
    <property type="entry name" value="RbfA_dom_sf"/>
</dbReference>
<dbReference type="InterPro" id="IPR015946">
    <property type="entry name" value="KH_dom-like_a/b"/>
</dbReference>
<dbReference type="InterPro" id="IPR000238">
    <property type="entry name" value="RbfA"/>
</dbReference>
<evidence type="ECO:0000256" key="1">
    <source>
        <dbReference type="SAM" id="MobiDB-lite"/>
    </source>
</evidence>
<accession>A0A381N2D9</accession>
<dbReference type="GO" id="GO:0043024">
    <property type="term" value="F:ribosomal small subunit binding"/>
    <property type="evidence" value="ECO:0007669"/>
    <property type="project" value="TreeGrafter"/>
</dbReference>
<evidence type="ECO:0008006" key="3">
    <source>
        <dbReference type="Google" id="ProtNLM"/>
    </source>
</evidence>
<dbReference type="InterPro" id="IPR020053">
    <property type="entry name" value="Ribosome-bd_factorA_CS"/>
</dbReference>
<dbReference type="PROSITE" id="PS01319">
    <property type="entry name" value="RBFA"/>
    <property type="match status" value="1"/>
</dbReference>
<dbReference type="GO" id="GO:0006364">
    <property type="term" value="P:rRNA processing"/>
    <property type="evidence" value="ECO:0007669"/>
    <property type="project" value="InterPro"/>
</dbReference>
<dbReference type="PANTHER" id="PTHR33515:SF1">
    <property type="entry name" value="RIBOSOME-BINDING FACTOR A, CHLOROPLASTIC-RELATED"/>
    <property type="match status" value="1"/>
</dbReference>
<dbReference type="HAMAP" id="MF_00003">
    <property type="entry name" value="RbfA"/>
    <property type="match status" value="1"/>
</dbReference>
<dbReference type="PANTHER" id="PTHR33515">
    <property type="entry name" value="RIBOSOME-BINDING FACTOR A, CHLOROPLASTIC-RELATED"/>
    <property type="match status" value="1"/>
</dbReference>
<reference evidence="2" key="1">
    <citation type="submission" date="2018-05" db="EMBL/GenBank/DDBJ databases">
        <authorList>
            <person name="Lanie J.A."/>
            <person name="Ng W.-L."/>
            <person name="Kazmierczak K.M."/>
            <person name="Andrzejewski T.M."/>
            <person name="Davidsen T.M."/>
            <person name="Wayne K.J."/>
            <person name="Tettelin H."/>
            <person name="Glass J.I."/>
            <person name="Rusch D."/>
            <person name="Podicherti R."/>
            <person name="Tsui H.-C.T."/>
            <person name="Winkler M.E."/>
        </authorList>
    </citation>
    <scope>NUCLEOTIDE SEQUENCE</scope>
</reference>
<sequence length="134" mass="14908">MSRRTDRINEQLREEISMLLTRQIKDPRLNAVISITRVVSSGDLRSARVYISVMGNQAIKQAALAGIQSAASFLRRELRDRINMKHTPFLSYELDSSLDEADQLLRLMNQVKLDEPAPEALGPEAANSEISGGA</sequence>
<feature type="region of interest" description="Disordered" evidence="1">
    <location>
        <begin position="115"/>
        <end position="134"/>
    </location>
</feature>
<organism evidence="2">
    <name type="scientific">marine metagenome</name>
    <dbReference type="NCBI Taxonomy" id="408172"/>
    <lineage>
        <taxon>unclassified sequences</taxon>
        <taxon>metagenomes</taxon>
        <taxon>ecological metagenomes</taxon>
    </lineage>
</organism>
<dbReference type="EMBL" id="UINC01000079">
    <property type="protein sequence ID" value="SUZ48675.1"/>
    <property type="molecule type" value="Genomic_DNA"/>
</dbReference>
<proteinExistence type="inferred from homology"/>